<comment type="function">
    <text evidence="6">Involved in beta-(1--&gt;2)glucan export. Transmembrane domains (TMD) form a pore in the inner membrane and the ATP-binding domain (NBD) is responsible for energy generation.</text>
</comment>
<dbReference type="InterPro" id="IPR050319">
    <property type="entry name" value="ABC_transp_ATP-bind"/>
</dbReference>
<dbReference type="EMBL" id="JAUSUK010000002">
    <property type="protein sequence ID" value="MDQ0327583.1"/>
    <property type="molecule type" value="Genomic_DNA"/>
</dbReference>
<dbReference type="Proteomes" id="UP001230253">
    <property type="component" value="Unassembled WGS sequence"/>
</dbReference>
<dbReference type="InterPro" id="IPR003439">
    <property type="entry name" value="ABC_transporter-like_ATP-bd"/>
</dbReference>
<reference evidence="8 9" key="1">
    <citation type="submission" date="2023-07" db="EMBL/GenBank/DDBJ databases">
        <title>Genomic Encyclopedia of Type Strains, Phase IV (KMG-IV): sequencing the most valuable type-strain genomes for metagenomic binning, comparative biology and taxonomic classification.</title>
        <authorList>
            <person name="Goeker M."/>
        </authorList>
    </citation>
    <scope>NUCLEOTIDE SEQUENCE [LARGE SCALE GENOMIC DNA]</scope>
    <source>
        <strain evidence="8 9">DSM 11549</strain>
    </source>
</reference>
<keyword evidence="3" id="KW-0813">Transport</keyword>
<dbReference type="PANTHER" id="PTHR43776:SF7">
    <property type="entry name" value="D,D-DIPEPTIDE TRANSPORT ATP-BINDING PROTEIN DDPF-RELATED"/>
    <property type="match status" value="1"/>
</dbReference>
<dbReference type="SUPFAM" id="SSF52540">
    <property type="entry name" value="P-loop containing nucleoside triphosphate hydrolases"/>
    <property type="match status" value="1"/>
</dbReference>
<evidence type="ECO:0000313" key="9">
    <source>
        <dbReference type="Proteomes" id="UP001230253"/>
    </source>
</evidence>
<evidence type="ECO:0000256" key="5">
    <source>
        <dbReference type="ARBA" id="ARBA00022840"/>
    </source>
</evidence>
<dbReference type="InterPro" id="IPR013563">
    <property type="entry name" value="Oligopep_ABC_C"/>
</dbReference>
<dbReference type="RefSeq" id="WP_307155587.1">
    <property type="nucleotide sequence ID" value="NZ_JAUSUK010000002.1"/>
</dbReference>
<accession>A0ABU0CAL5</accession>
<dbReference type="NCBIfam" id="TIGR01727">
    <property type="entry name" value="oligo_HPY"/>
    <property type="match status" value="1"/>
</dbReference>
<dbReference type="InterPro" id="IPR003593">
    <property type="entry name" value="AAA+_ATPase"/>
</dbReference>
<dbReference type="SMART" id="SM00382">
    <property type="entry name" value="AAA"/>
    <property type="match status" value="1"/>
</dbReference>
<keyword evidence="5 8" id="KW-0067">ATP-binding</keyword>
<comment type="subcellular location">
    <subcellularLocation>
        <location evidence="1">Cell inner membrane</location>
        <topology evidence="1">Peripheral membrane protein</topology>
    </subcellularLocation>
</comment>
<dbReference type="Gene3D" id="3.40.50.300">
    <property type="entry name" value="P-loop containing nucleotide triphosphate hydrolases"/>
    <property type="match status" value="1"/>
</dbReference>
<dbReference type="PROSITE" id="PS50893">
    <property type="entry name" value="ABC_TRANSPORTER_2"/>
    <property type="match status" value="1"/>
</dbReference>
<name>A0ABU0CAL5_9BRAD</name>
<organism evidence="8 9">
    <name type="scientific">Rhodopseudomonas julia</name>
    <dbReference type="NCBI Taxonomy" id="200617"/>
    <lineage>
        <taxon>Bacteria</taxon>
        <taxon>Pseudomonadati</taxon>
        <taxon>Pseudomonadota</taxon>
        <taxon>Alphaproteobacteria</taxon>
        <taxon>Hyphomicrobiales</taxon>
        <taxon>Nitrobacteraceae</taxon>
        <taxon>Rhodopseudomonas</taxon>
    </lineage>
</organism>
<evidence type="ECO:0000313" key="8">
    <source>
        <dbReference type="EMBL" id="MDQ0327583.1"/>
    </source>
</evidence>
<evidence type="ECO:0000256" key="1">
    <source>
        <dbReference type="ARBA" id="ARBA00004417"/>
    </source>
</evidence>
<feature type="domain" description="ABC transporter" evidence="7">
    <location>
        <begin position="8"/>
        <end position="258"/>
    </location>
</feature>
<dbReference type="PROSITE" id="PS00211">
    <property type="entry name" value="ABC_TRANSPORTER_1"/>
    <property type="match status" value="1"/>
</dbReference>
<sequence length="341" mass="37333">MTNALLTIHELKVHYETSGGLFSAGSLPVRAVDGVSLELKRGELLALVGESGCGKSTIARTLVGLTEPTAGDIIYSGRNVGNFNAQERQNFRRSVQMVFQDPFDSLNPRKTVFSTIAQPLRIHKIVPRKELKAEVIRLLNAVGLSPAEAYLGRYPHQFSGGQRQRICIARAIASRPKVIIADEAVSALDVSIRAQILTLFRKLTRELDLASIFITHDLSVVRSLCETVAVMYLGQVVERGPTERVFTRPQHPYTRALLQASPIADPDVARSRQGFLLEGDVPSPANPPAGCRFHTRCPIAQPKCAAEPPVLRSVSGVEAACHFPEGWRQTEKVSQAEEAVQ</sequence>
<keyword evidence="9" id="KW-1185">Reference proteome</keyword>
<keyword evidence="4" id="KW-0547">Nucleotide-binding</keyword>
<evidence type="ECO:0000259" key="7">
    <source>
        <dbReference type="PROSITE" id="PS50893"/>
    </source>
</evidence>
<proteinExistence type="inferred from homology"/>
<dbReference type="InterPro" id="IPR027417">
    <property type="entry name" value="P-loop_NTPase"/>
</dbReference>
<comment type="similarity">
    <text evidence="2">Belongs to the ABC transporter superfamily.</text>
</comment>
<dbReference type="PANTHER" id="PTHR43776">
    <property type="entry name" value="TRANSPORT ATP-BINDING PROTEIN"/>
    <property type="match status" value="1"/>
</dbReference>
<evidence type="ECO:0000256" key="2">
    <source>
        <dbReference type="ARBA" id="ARBA00005417"/>
    </source>
</evidence>
<dbReference type="CDD" id="cd03257">
    <property type="entry name" value="ABC_NikE_OppD_transporters"/>
    <property type="match status" value="1"/>
</dbReference>
<dbReference type="InterPro" id="IPR017871">
    <property type="entry name" value="ABC_transporter-like_CS"/>
</dbReference>
<evidence type="ECO:0000256" key="3">
    <source>
        <dbReference type="ARBA" id="ARBA00022448"/>
    </source>
</evidence>
<evidence type="ECO:0000256" key="6">
    <source>
        <dbReference type="ARBA" id="ARBA00024722"/>
    </source>
</evidence>
<dbReference type="GO" id="GO:0005524">
    <property type="term" value="F:ATP binding"/>
    <property type="evidence" value="ECO:0007669"/>
    <property type="project" value="UniProtKB-KW"/>
</dbReference>
<evidence type="ECO:0000256" key="4">
    <source>
        <dbReference type="ARBA" id="ARBA00022741"/>
    </source>
</evidence>
<gene>
    <name evidence="8" type="ORF">J2R99_003452</name>
</gene>
<protein>
    <submittedName>
        <fullName evidence="8">Oligopeptide/dipeptide ABC transporter ATP-binding protein</fullName>
    </submittedName>
</protein>
<comment type="caution">
    <text evidence="8">The sequence shown here is derived from an EMBL/GenBank/DDBJ whole genome shotgun (WGS) entry which is preliminary data.</text>
</comment>
<dbReference type="Pfam" id="PF00005">
    <property type="entry name" value="ABC_tran"/>
    <property type="match status" value="1"/>
</dbReference>
<dbReference type="Pfam" id="PF08352">
    <property type="entry name" value="oligo_HPY"/>
    <property type="match status" value="1"/>
</dbReference>